<evidence type="ECO:0000313" key="4">
    <source>
        <dbReference type="Proteomes" id="UP000198302"/>
    </source>
</evidence>
<dbReference type="Proteomes" id="UP000198302">
    <property type="component" value="Unassembled WGS sequence"/>
</dbReference>
<reference evidence="1 3" key="1">
    <citation type="submission" date="2015-01" db="EMBL/GenBank/DDBJ databases">
        <title>Genome of Flavobacterium hibernum DSM 12611.</title>
        <authorList>
            <person name="Stropko S.J."/>
            <person name="Pipes S.E."/>
            <person name="Newman J.D."/>
        </authorList>
    </citation>
    <scope>NUCLEOTIDE SEQUENCE [LARGE SCALE GENOMIC DNA]</scope>
    <source>
        <strain evidence="1 3">DSM 12611</strain>
    </source>
</reference>
<dbReference type="EMBL" id="MUGX01000010">
    <property type="protein sequence ID" value="OXA88503.1"/>
    <property type="molecule type" value="Genomic_DNA"/>
</dbReference>
<organism evidence="1 3">
    <name type="scientific">Flavobacterium hibernum</name>
    <dbReference type="NCBI Taxonomy" id="37752"/>
    <lineage>
        <taxon>Bacteria</taxon>
        <taxon>Pseudomonadati</taxon>
        <taxon>Bacteroidota</taxon>
        <taxon>Flavobacteriia</taxon>
        <taxon>Flavobacteriales</taxon>
        <taxon>Flavobacteriaceae</taxon>
        <taxon>Flavobacterium</taxon>
    </lineage>
</organism>
<name>A0A0D0EVD9_9FLAO</name>
<gene>
    <name evidence="2" type="ORF">B0A73_07420</name>
    <name evidence="1" type="ORF">IW18_10010</name>
</gene>
<sequence>MKKIILILICLTLFSCDFVKKESKSRFDNISEKDTTCLNGIKEAKIDIQKGKLVYCYVMGGLLYHGLRSEKELTLVLKQNNIEFRGIAVSDVVDPNQTQCYCPFMEEKISEKYGKKFIDSILDVSDKLYLKNSINDTLYYADCDKRPNYPNDNSEYQDDYSDVLQKEVETKMIYPKGYIKRRKNDDYAFVDIRFYVSKKGESKALNFNFLTNIETNYKFKKELEKEIKKYLKTENWKPAQIRGENVNSDMNFRFQLK</sequence>
<evidence type="ECO:0000313" key="3">
    <source>
        <dbReference type="Proteomes" id="UP000032061"/>
    </source>
</evidence>
<evidence type="ECO:0008006" key="5">
    <source>
        <dbReference type="Google" id="ProtNLM"/>
    </source>
</evidence>
<dbReference type="OrthoDB" id="1246706at2"/>
<dbReference type="PROSITE" id="PS51257">
    <property type="entry name" value="PROKAR_LIPOPROTEIN"/>
    <property type="match status" value="1"/>
</dbReference>
<protein>
    <recommendedName>
        <fullName evidence="5">TonB C-terminal domain-containing protein</fullName>
    </recommendedName>
</protein>
<comment type="caution">
    <text evidence="1">The sequence shown here is derived from an EMBL/GenBank/DDBJ whole genome shotgun (WGS) entry which is preliminary data.</text>
</comment>
<evidence type="ECO:0000313" key="2">
    <source>
        <dbReference type="EMBL" id="OXA88503.1"/>
    </source>
</evidence>
<accession>A0A0D0EVD9</accession>
<dbReference type="Proteomes" id="UP000032061">
    <property type="component" value="Unassembled WGS sequence"/>
</dbReference>
<keyword evidence="4" id="KW-1185">Reference proteome</keyword>
<evidence type="ECO:0000313" key="1">
    <source>
        <dbReference type="EMBL" id="KIO52863.1"/>
    </source>
</evidence>
<dbReference type="EMBL" id="JPRK01000008">
    <property type="protein sequence ID" value="KIO52863.1"/>
    <property type="molecule type" value="Genomic_DNA"/>
</dbReference>
<proteinExistence type="predicted"/>
<reference evidence="2 4" key="2">
    <citation type="submission" date="2016-11" db="EMBL/GenBank/DDBJ databases">
        <title>Whole genomes of Flavobacteriaceae.</title>
        <authorList>
            <person name="Stine C."/>
            <person name="Li C."/>
            <person name="Tadesse D."/>
        </authorList>
    </citation>
    <scope>NUCLEOTIDE SEQUENCE [LARGE SCALE GENOMIC DNA]</scope>
    <source>
        <strain evidence="2 4">ATCC 51468</strain>
    </source>
</reference>
<dbReference type="RefSeq" id="WP_041517443.1">
    <property type="nucleotide sequence ID" value="NZ_JPRK01000008.1"/>
</dbReference>
<dbReference type="AlphaFoldDB" id="A0A0D0EVD9"/>